<evidence type="ECO:0000256" key="1">
    <source>
        <dbReference type="ARBA" id="ARBA00004123"/>
    </source>
</evidence>
<dbReference type="KEGG" id="bpg:Bathy11g02230"/>
<dbReference type="Gene3D" id="1.20.58.1780">
    <property type="match status" value="1"/>
</dbReference>
<dbReference type="GeneID" id="19012903"/>
<feature type="region of interest" description="Disordered" evidence="5">
    <location>
        <begin position="411"/>
        <end position="448"/>
    </location>
</feature>
<dbReference type="RefSeq" id="XP_007510372.1">
    <property type="nucleotide sequence ID" value="XM_007510310.1"/>
</dbReference>
<evidence type="ECO:0000259" key="7">
    <source>
        <dbReference type="Pfam" id="PF08801"/>
    </source>
</evidence>
<evidence type="ECO:0000256" key="5">
    <source>
        <dbReference type="SAM" id="MobiDB-lite"/>
    </source>
</evidence>
<reference evidence="8 9" key="1">
    <citation type="submission" date="2011-10" db="EMBL/GenBank/DDBJ databases">
        <authorList>
            <person name="Genoscope - CEA"/>
        </authorList>
    </citation>
    <scope>NUCLEOTIDE SEQUENCE [LARGE SCALE GENOMIC DNA]</scope>
    <source>
        <strain evidence="8 9">RCC 1105</strain>
    </source>
</reference>
<dbReference type="STRING" id="41875.K8EKE5"/>
<dbReference type="InterPro" id="IPR007187">
    <property type="entry name" value="Nucleoporin_Nup133/Nup155_C"/>
</dbReference>
<keyword evidence="4" id="KW-0539">Nucleus</keyword>
<dbReference type="GO" id="GO:0044611">
    <property type="term" value="C:nuclear pore inner ring"/>
    <property type="evidence" value="ECO:0007669"/>
    <property type="project" value="TreeGrafter"/>
</dbReference>
<comment type="subcellular location">
    <subcellularLocation>
        <location evidence="1">Nucleus</location>
    </subcellularLocation>
</comment>
<evidence type="ECO:0000313" key="8">
    <source>
        <dbReference type="EMBL" id="CCO18717.1"/>
    </source>
</evidence>
<dbReference type="Pfam" id="PF08801">
    <property type="entry name" value="Nucleoporin_N"/>
    <property type="match status" value="1"/>
</dbReference>
<feature type="compositionally biased region" description="Polar residues" evidence="5">
    <location>
        <begin position="433"/>
        <end position="446"/>
    </location>
</feature>
<evidence type="ECO:0000313" key="9">
    <source>
        <dbReference type="Proteomes" id="UP000198341"/>
    </source>
</evidence>
<evidence type="ECO:0000259" key="6">
    <source>
        <dbReference type="Pfam" id="PF03177"/>
    </source>
</evidence>
<dbReference type="EMBL" id="FO082268">
    <property type="protein sequence ID" value="CCO18717.1"/>
    <property type="molecule type" value="Genomic_DNA"/>
</dbReference>
<dbReference type="GO" id="GO:0006606">
    <property type="term" value="P:protein import into nucleus"/>
    <property type="evidence" value="ECO:0007669"/>
    <property type="project" value="TreeGrafter"/>
</dbReference>
<keyword evidence="9" id="KW-1185">Reference proteome</keyword>
<dbReference type="eggNOG" id="KOG1900">
    <property type="taxonomic scope" value="Eukaryota"/>
</dbReference>
<organism evidence="8 9">
    <name type="scientific">Bathycoccus prasinos</name>
    <dbReference type="NCBI Taxonomy" id="41875"/>
    <lineage>
        <taxon>Eukaryota</taxon>
        <taxon>Viridiplantae</taxon>
        <taxon>Chlorophyta</taxon>
        <taxon>Mamiellophyceae</taxon>
        <taxon>Mamiellales</taxon>
        <taxon>Bathycoccaceae</taxon>
        <taxon>Bathycoccus</taxon>
    </lineage>
</organism>
<feature type="domain" description="Nucleoporin Nup133/Nup155-like N-terminal" evidence="7">
    <location>
        <begin position="93"/>
        <end position="586"/>
    </location>
</feature>
<protein>
    <submittedName>
        <fullName evidence="8">Uncharacterized protein</fullName>
    </submittedName>
</protein>
<name>K8EKE5_9CHLO</name>
<dbReference type="OrthoDB" id="338970at2759"/>
<feature type="compositionally biased region" description="Basic and acidic residues" evidence="5">
    <location>
        <begin position="763"/>
        <end position="773"/>
    </location>
</feature>
<evidence type="ECO:0000256" key="3">
    <source>
        <dbReference type="ARBA" id="ARBA00022448"/>
    </source>
</evidence>
<dbReference type="GO" id="GO:0017056">
    <property type="term" value="F:structural constituent of nuclear pore"/>
    <property type="evidence" value="ECO:0007669"/>
    <property type="project" value="InterPro"/>
</dbReference>
<dbReference type="GO" id="GO:0000972">
    <property type="term" value="P:transcription-dependent tethering of RNA polymerase II gene DNA at nuclear periphery"/>
    <property type="evidence" value="ECO:0007669"/>
    <property type="project" value="TreeGrafter"/>
</dbReference>
<evidence type="ECO:0000256" key="4">
    <source>
        <dbReference type="ARBA" id="ARBA00023242"/>
    </source>
</evidence>
<comment type="similarity">
    <text evidence="2">Belongs to the non-repetitive/WGA-negative nucleoporin family.</text>
</comment>
<feature type="region of interest" description="Disordered" evidence="5">
    <location>
        <begin position="763"/>
        <end position="789"/>
    </location>
</feature>
<sequence>MSLSLLVAFVAKKRKGFVDCVARSRECRTATRPRRSRHVCFFRTHNTCVLKYLIENNILNRNARSSDLLELLREAPREAYSLQQPGWPSELRNLTKAPLPKIVLERYETRESVCFCGCFPEISRAWATVDDSLFLWRFDVDDDVPIELTEEFNGQPIVCVGLADPREGVFISQIAKILVVCTTVEIKMLGIVSDVSHVTASKEDTNTNGKSDRRDALNGSRGKKKKIAFDVNAPLLIRDTTFSCPTDAIVFNQICGCSRTGRIFLAGNDSHAYELKYHGGGGGDMTLASNGGGSSSSFFSRGQPRVRKVKFSSSGFSYYIPNSLNVFSVEDPLLQILCDEERNILYTRSQNGAVRVYDLGAKGMDAPRRVVEVNDIAQLAGRGISSGSSYYGNGSRRSMYNGGGNSMFENRSPSYGGSRGGYGSPRYGDYRSPSSSGRYGQGSQTTEAKKKAGKLVHIAIVSTQESASVTLVGVCADGRRVYLTALPSPSSYGSYYPSSYHRISNGSSNSSGSRYVTPTRLSVVETRDPPPSGGSSARGLTSARALLDASANALEVEAAHYYNGVLLLSDSSSHDESSKLFLATRDAMLPMHLQLPPPMTAPRNTGPARGLREVVQKPSILEGRVAANVGAIGELPMPSRIRRDLDPPFPKGTPASVVEQFTGSKLRSELVEQSLFRSKRRKFALVTNSGVVTFEKARPIDTLATLLQNKVPEHIEEFFSCYGPVEAAIMCLTLSIASAVHLGFAEPIPPSVRDAARRAFEDPRFTGEPRVDSEDADVNGTKGANGQNDDAVVKNLERSSAAFNMGRAIVQPSLHFSSAHKAIHLYVARAVQAIWERPLAIAIRESQTAEAANASSSNRYGYDTSRSPLRFASDALRSAARFIGDDLILQLSVEPETLETIEQRLRPIEKYLQTRKPRTSSQLTPAKRRKLALNAAREEENSMDALLALVSRASQAICLLKLCSETDDFESVAAALPHETRVTLTQVRVYTFLLFVFLSFPLKTHTRVKRNDERGALMIQSYNLSIR</sequence>
<keyword evidence="3" id="KW-0813">Transport</keyword>
<gene>
    <name evidence="8" type="ordered locus">Bathy11g02230</name>
</gene>
<accession>K8EKE5</accession>
<dbReference type="AlphaFoldDB" id="K8EKE5"/>
<dbReference type="Pfam" id="PF03177">
    <property type="entry name" value="Nucleoporin_C"/>
    <property type="match status" value="1"/>
</dbReference>
<dbReference type="GO" id="GO:0036228">
    <property type="term" value="P:protein localization to nuclear inner membrane"/>
    <property type="evidence" value="ECO:0007669"/>
    <property type="project" value="TreeGrafter"/>
</dbReference>
<evidence type="ECO:0000256" key="2">
    <source>
        <dbReference type="ARBA" id="ARBA00007373"/>
    </source>
</evidence>
<dbReference type="InterPro" id="IPR014908">
    <property type="entry name" value="Nucleoporin_Nup133/Nup155_N"/>
</dbReference>
<dbReference type="Proteomes" id="UP000198341">
    <property type="component" value="Chromosome 11"/>
</dbReference>
<dbReference type="InterPro" id="IPR004870">
    <property type="entry name" value="Nucleoporin_Nup155"/>
</dbReference>
<proteinExistence type="inferred from homology"/>
<dbReference type="PANTHER" id="PTHR10350:SF6">
    <property type="entry name" value="NUCLEAR PORE COMPLEX PROTEIN NUP155"/>
    <property type="match status" value="1"/>
</dbReference>
<dbReference type="GO" id="GO:0006405">
    <property type="term" value="P:RNA export from nucleus"/>
    <property type="evidence" value="ECO:0007669"/>
    <property type="project" value="TreeGrafter"/>
</dbReference>
<dbReference type="PANTHER" id="PTHR10350">
    <property type="entry name" value="NUCLEAR PORE COMPLEX PROTEIN NUP155"/>
    <property type="match status" value="1"/>
</dbReference>
<feature type="domain" description="Nucleoporin Nup133/Nup155-like C-terminal" evidence="6">
    <location>
        <begin position="817"/>
        <end position="986"/>
    </location>
</feature>